<feature type="domain" description="TRNA-binding" evidence="6">
    <location>
        <begin position="39"/>
        <end position="149"/>
    </location>
</feature>
<dbReference type="InterPro" id="IPR041616">
    <property type="entry name" value="PheRS_beta_core"/>
</dbReference>
<dbReference type="Pfam" id="PF03147">
    <property type="entry name" value="FDX-ACB"/>
    <property type="match status" value="1"/>
</dbReference>
<dbReference type="InterPro" id="IPR004532">
    <property type="entry name" value="Phe-tRNA-ligase_IIc_bsu_bact"/>
</dbReference>
<dbReference type="NCBIfam" id="TIGR00472">
    <property type="entry name" value="pheT_bact"/>
    <property type="match status" value="1"/>
</dbReference>
<dbReference type="EC" id="6.1.1.20" evidence="4"/>
<dbReference type="Pfam" id="PF17759">
    <property type="entry name" value="tRNA_synthFbeta"/>
    <property type="match status" value="1"/>
</dbReference>
<dbReference type="Proteomes" id="UP001595420">
    <property type="component" value="Unassembled WGS sequence"/>
</dbReference>
<evidence type="ECO:0000259" key="8">
    <source>
        <dbReference type="PROSITE" id="PS51483"/>
    </source>
</evidence>
<dbReference type="SMART" id="SM00873">
    <property type="entry name" value="B3_4"/>
    <property type="match status" value="1"/>
</dbReference>
<dbReference type="InterPro" id="IPR002547">
    <property type="entry name" value="tRNA-bd_dom"/>
</dbReference>
<dbReference type="PROSITE" id="PS51483">
    <property type="entry name" value="B5"/>
    <property type="match status" value="1"/>
</dbReference>
<dbReference type="InterPro" id="IPR005147">
    <property type="entry name" value="tRNA_synthase_B5-dom"/>
</dbReference>
<dbReference type="SMART" id="SM00896">
    <property type="entry name" value="FDX-ACB"/>
    <property type="match status" value="1"/>
</dbReference>
<dbReference type="InterPro" id="IPR045060">
    <property type="entry name" value="Phe-tRNA-ligase_IIc_bsu"/>
</dbReference>
<dbReference type="PANTHER" id="PTHR10947:SF0">
    <property type="entry name" value="PHENYLALANINE--TRNA LIGASE BETA SUBUNIT"/>
    <property type="match status" value="1"/>
</dbReference>
<keyword evidence="4" id="KW-0460">Magnesium</keyword>
<feature type="binding site" evidence="4">
    <location>
        <position position="454"/>
    </location>
    <ligand>
        <name>Mg(2+)</name>
        <dbReference type="ChEBI" id="CHEBI:18420"/>
        <note>shared with alpha subunit</note>
    </ligand>
</feature>
<accession>A0ABV7C2N9</accession>
<feature type="binding site" evidence="4">
    <location>
        <position position="487"/>
    </location>
    <ligand>
        <name>Mg(2+)</name>
        <dbReference type="ChEBI" id="CHEBI:18420"/>
        <note>shared with alpha subunit</note>
    </ligand>
</feature>
<dbReference type="CDD" id="cd02796">
    <property type="entry name" value="tRNA_bind_bactPheRS"/>
    <property type="match status" value="1"/>
</dbReference>
<keyword evidence="4" id="KW-0648">Protein biosynthesis</keyword>
<dbReference type="SMART" id="SM00874">
    <property type="entry name" value="B5"/>
    <property type="match status" value="1"/>
</dbReference>
<comment type="catalytic activity">
    <reaction evidence="4">
        <text>tRNA(Phe) + L-phenylalanine + ATP = L-phenylalanyl-tRNA(Phe) + AMP + diphosphate + H(+)</text>
        <dbReference type="Rhea" id="RHEA:19413"/>
        <dbReference type="Rhea" id="RHEA-COMP:9668"/>
        <dbReference type="Rhea" id="RHEA-COMP:9699"/>
        <dbReference type="ChEBI" id="CHEBI:15378"/>
        <dbReference type="ChEBI" id="CHEBI:30616"/>
        <dbReference type="ChEBI" id="CHEBI:33019"/>
        <dbReference type="ChEBI" id="CHEBI:58095"/>
        <dbReference type="ChEBI" id="CHEBI:78442"/>
        <dbReference type="ChEBI" id="CHEBI:78531"/>
        <dbReference type="ChEBI" id="CHEBI:456215"/>
        <dbReference type="EC" id="6.1.1.20"/>
    </reaction>
</comment>
<dbReference type="CDD" id="cd00769">
    <property type="entry name" value="PheRS_beta_core"/>
    <property type="match status" value="1"/>
</dbReference>
<name>A0ABV7C2N9_9PROT</name>
<comment type="subunit">
    <text evidence="4">Tetramer of two alpha and two beta subunits.</text>
</comment>
<comment type="subcellular location">
    <subcellularLocation>
        <location evidence="1 4">Cytoplasm</location>
    </subcellularLocation>
</comment>
<keyword evidence="2 4" id="KW-0963">Cytoplasm</keyword>
<evidence type="ECO:0000256" key="4">
    <source>
        <dbReference type="HAMAP-Rule" id="MF_00283"/>
    </source>
</evidence>
<dbReference type="RefSeq" id="WP_216839357.1">
    <property type="nucleotide sequence ID" value="NZ_JAFNJS010000009.1"/>
</dbReference>
<evidence type="ECO:0000256" key="3">
    <source>
        <dbReference type="ARBA" id="ARBA00022884"/>
    </source>
</evidence>
<evidence type="ECO:0000259" key="6">
    <source>
        <dbReference type="PROSITE" id="PS50886"/>
    </source>
</evidence>
<comment type="caution">
    <text evidence="9">The sequence shown here is derived from an EMBL/GenBank/DDBJ whole genome shotgun (WGS) entry which is preliminary data.</text>
</comment>
<comment type="similarity">
    <text evidence="4">Belongs to the phenylalanyl-tRNA synthetase beta subunit family. Type 1 subfamily.</text>
</comment>
<keyword evidence="3 5" id="KW-0694">RNA-binding</keyword>
<dbReference type="GO" id="GO:0004826">
    <property type="term" value="F:phenylalanine-tRNA ligase activity"/>
    <property type="evidence" value="ECO:0007669"/>
    <property type="project" value="UniProtKB-EC"/>
</dbReference>
<dbReference type="Pfam" id="PF01588">
    <property type="entry name" value="tRNA_bind"/>
    <property type="match status" value="1"/>
</dbReference>
<dbReference type="PANTHER" id="PTHR10947">
    <property type="entry name" value="PHENYLALANYL-TRNA SYNTHETASE BETA CHAIN AND LEUCINE-RICH REPEAT-CONTAINING PROTEIN 47"/>
    <property type="match status" value="1"/>
</dbReference>
<evidence type="ECO:0000256" key="2">
    <source>
        <dbReference type="ARBA" id="ARBA00022490"/>
    </source>
</evidence>
<feature type="domain" description="FDX-ACB" evidence="7">
    <location>
        <begin position="739"/>
        <end position="832"/>
    </location>
</feature>
<feature type="binding site" evidence="4">
    <location>
        <position position="490"/>
    </location>
    <ligand>
        <name>Mg(2+)</name>
        <dbReference type="ChEBI" id="CHEBI:18420"/>
        <note>shared with alpha subunit</note>
    </ligand>
</feature>
<evidence type="ECO:0000313" key="10">
    <source>
        <dbReference type="Proteomes" id="UP001595420"/>
    </source>
</evidence>
<keyword evidence="10" id="KW-1185">Reference proteome</keyword>
<dbReference type="Pfam" id="PF03483">
    <property type="entry name" value="B3_4"/>
    <property type="match status" value="1"/>
</dbReference>
<keyword evidence="4" id="KW-0067">ATP-binding</keyword>
<evidence type="ECO:0000256" key="5">
    <source>
        <dbReference type="PROSITE-ProRule" id="PRU00209"/>
    </source>
</evidence>
<dbReference type="InterPro" id="IPR033714">
    <property type="entry name" value="tRNA_bind_bactPheRS"/>
</dbReference>
<keyword evidence="4 9" id="KW-0436">Ligase</keyword>
<organism evidence="9 10">
    <name type="scientific">Falsiroseomonas tokyonensis</name>
    <dbReference type="NCBI Taxonomy" id="430521"/>
    <lineage>
        <taxon>Bacteria</taxon>
        <taxon>Pseudomonadati</taxon>
        <taxon>Pseudomonadota</taxon>
        <taxon>Alphaproteobacteria</taxon>
        <taxon>Acetobacterales</taxon>
        <taxon>Roseomonadaceae</taxon>
        <taxon>Falsiroseomonas</taxon>
    </lineage>
</organism>
<evidence type="ECO:0000313" key="9">
    <source>
        <dbReference type="EMBL" id="MFC3003003.1"/>
    </source>
</evidence>
<keyword evidence="4" id="KW-0547">Nucleotide-binding</keyword>
<evidence type="ECO:0000256" key="1">
    <source>
        <dbReference type="ARBA" id="ARBA00004496"/>
    </source>
</evidence>
<keyword evidence="4" id="KW-0479">Metal-binding</keyword>
<dbReference type="PROSITE" id="PS51447">
    <property type="entry name" value="FDX_ACB"/>
    <property type="match status" value="1"/>
</dbReference>
<comment type="cofactor">
    <cofactor evidence="4">
        <name>Mg(2+)</name>
        <dbReference type="ChEBI" id="CHEBI:18420"/>
    </cofactor>
    <text evidence="4">Binds 2 magnesium ions per tetramer.</text>
</comment>
<reference evidence="10" key="1">
    <citation type="journal article" date="2019" name="Int. J. Syst. Evol. Microbiol.">
        <title>The Global Catalogue of Microorganisms (GCM) 10K type strain sequencing project: providing services to taxonomists for standard genome sequencing and annotation.</title>
        <authorList>
            <consortium name="The Broad Institute Genomics Platform"/>
            <consortium name="The Broad Institute Genome Sequencing Center for Infectious Disease"/>
            <person name="Wu L."/>
            <person name="Ma J."/>
        </authorList>
    </citation>
    <scope>NUCLEOTIDE SEQUENCE [LARGE SCALE GENOMIC DNA]</scope>
    <source>
        <strain evidence="10">CGMCC 1.16855</strain>
    </source>
</reference>
<dbReference type="EMBL" id="JBHRSB010000009">
    <property type="protein sequence ID" value="MFC3003003.1"/>
    <property type="molecule type" value="Genomic_DNA"/>
</dbReference>
<dbReference type="InterPro" id="IPR005146">
    <property type="entry name" value="B3/B4_tRNA-bd"/>
</dbReference>
<dbReference type="PROSITE" id="PS50886">
    <property type="entry name" value="TRBD"/>
    <property type="match status" value="1"/>
</dbReference>
<evidence type="ECO:0000259" key="7">
    <source>
        <dbReference type="PROSITE" id="PS51447"/>
    </source>
</evidence>
<sequence length="833" mass="87924">MKFPLSWLREHLETDATLETISTTLSAIGIEVEGIEDKAAALGSFRIARVIEAVRHPNADRLRQLRVDVGDGRELSVVCGAPNARTGMKGVLAVPGDFIPGTGITLKLGEIRGVKSEAMMLSSREMGLGDDHSGIVDLPEDAPVGASYVKWAGLDDPVIEIKVTPNRGDALSVRGIARDLAAAGLGTLKPWEVAPVTPAYPAPLQWRIADPRACTWVLGRAVRGVKNGPSPQWLQDRLVAIGLRPISALVDITNYFTFAVGRPLHVFDVSKVAGTELTMRMARAGEELLALNGKTYALTEEDGVIADANGAEALGGIIGGEHSGCDEATTECFIECALFDPVRIALSGRRHDVRTDARSRFERGIDPALLPKALEAATRMIQELCGGEASEISEAGAQPAWQREATLRFARVRDLGGLDLPEDEIVGRLTRLGFAVTRREADRVTVAVPSWRNDIAGAGALAQDPSLPADRARIAAEGCAEIEPECDLVEEVLRLGGLDAVPAVSLPVTSAVPRPALSAKQVRAALARRVLASRGMQDCVTYGFLDRATAALFGPAAEQPGTWSPPDALHLENPIASDLDQMRPTPVASLAMAAARNAARGFADVALGEIGGAYRDPAAGVSQLAVAAGVRAGQTTANWAAPARPVDALDAKGDALAVLGALGVPMAAVMLTTDAPGFYHPGRSGVLRQGPKTVLATFGELHPQVVKALGLAGPVVAFEVFLDAIAEPKRRKKGLPDLPAFQPLKRDFAFVVDASVPAEQLLRAARNADKTLVSEVTLFDRYAGERMAEGKISLAIQATLQPRERTLTDAEIEAVTAKIVAAVAKATGAVLRG</sequence>
<keyword evidence="4" id="KW-0030">Aminoacyl-tRNA synthetase</keyword>
<feature type="domain" description="B5" evidence="8">
    <location>
        <begin position="400"/>
        <end position="503"/>
    </location>
</feature>
<feature type="binding site" evidence="4">
    <location>
        <position position="491"/>
    </location>
    <ligand>
        <name>Mg(2+)</name>
        <dbReference type="ChEBI" id="CHEBI:18420"/>
        <note>shared with alpha subunit</note>
    </ligand>
</feature>
<dbReference type="Pfam" id="PF03484">
    <property type="entry name" value="B5"/>
    <property type="match status" value="1"/>
</dbReference>
<gene>
    <name evidence="4 9" type="primary">pheT</name>
    <name evidence="9" type="ORF">ACFOD3_24120</name>
</gene>
<dbReference type="InterPro" id="IPR005121">
    <property type="entry name" value="Fdx_antiC-bd"/>
</dbReference>
<dbReference type="HAMAP" id="MF_00283">
    <property type="entry name" value="Phe_tRNA_synth_beta1"/>
    <property type="match status" value="1"/>
</dbReference>
<protein>
    <recommendedName>
        <fullName evidence="4">Phenylalanine--tRNA ligase beta subunit</fullName>
        <ecNumber evidence="4">6.1.1.20</ecNumber>
    </recommendedName>
    <alternativeName>
        <fullName evidence="4">Phenylalanyl-tRNA synthetase beta subunit</fullName>
        <shortName evidence="4">PheRS</shortName>
    </alternativeName>
</protein>
<keyword evidence="5" id="KW-0820">tRNA-binding</keyword>
<proteinExistence type="inferred from homology"/>